<reference evidence="1 2" key="1">
    <citation type="submission" date="2020-03" db="EMBL/GenBank/DDBJ databases">
        <title>Metabolic flexibility allows generalist bacteria to become dominant in a frequently disturbed ecosystem.</title>
        <authorList>
            <person name="Chen Y.-J."/>
            <person name="Leung P.M."/>
            <person name="Bay S.K."/>
            <person name="Hugenholtz P."/>
            <person name="Kessler A.J."/>
            <person name="Shelley G."/>
            <person name="Waite D.W."/>
            <person name="Cook P.L."/>
            <person name="Greening C."/>
        </authorList>
    </citation>
    <scope>NUCLEOTIDE SEQUENCE [LARGE SCALE GENOMIC DNA]</scope>
    <source>
        <strain evidence="1">SS_bin_28</strain>
    </source>
</reference>
<name>A0A7Y2H1P4_UNCEI</name>
<evidence type="ECO:0000313" key="1">
    <source>
        <dbReference type="EMBL" id="NNF05857.1"/>
    </source>
</evidence>
<dbReference type="AlphaFoldDB" id="A0A7Y2H1P4"/>
<proteinExistence type="predicted"/>
<comment type="caution">
    <text evidence="1">The sequence shown here is derived from an EMBL/GenBank/DDBJ whole genome shotgun (WGS) entry which is preliminary data.</text>
</comment>
<organism evidence="1 2">
    <name type="scientific">Eiseniibacteriota bacterium</name>
    <dbReference type="NCBI Taxonomy" id="2212470"/>
    <lineage>
        <taxon>Bacteria</taxon>
        <taxon>Candidatus Eiseniibacteriota</taxon>
    </lineage>
</organism>
<gene>
    <name evidence="1" type="ORF">HKN21_03790</name>
</gene>
<sequence>MGRWEQKALILGGSGLVGYQVVRKLIDSQQSKHVVIAALTHGETLQTLRKLRGDYPEITFEGYSGNLFLPGDPVEVKEGGSEPPLPDRRDKSLRQQLFEDIYRDFQGAYEHSHLAKLVRTTRPDVIVDCVNTATGISYQDVFTASQAVRASLDQGEAERSLERDVENLLISMSIPQLILHSRILTKAMTDCETRLYLKIGTTGTGGMGLNIPYTHGEERPSPQLLNKTAIAFAQTGMLFLMGRTPGGPVIKEVKPAALIGYRGVEFREAKGRQYKRNDHGDRVDYTLGPGQEAYIRYRPLKIALGEELDLTPDARAYEPIPDANGDASLRVPLVDTGENGLFTRGEFEAITSLDQMEYITPEEIADIVVMEVRGIGTGKDVISAIDSAVLSSTYKAGLLRPSAIEKLKQLESVHEVPSIALGRLGPPDLAKHLFEAHLFQEVFGGLAAILKKGDAPKGAEQMSQDLHQFVEGNPELLSYATSIGIPVLCADGKHLYRGPFITSPTYRNFRRTVAINETTLEEYAATWVDLRPARVRWWLETFAKLKESQIAYEREDWSTSRVTRHSYMADDIEIGSIVAWIFGTQDQGFRVL</sequence>
<evidence type="ECO:0000313" key="2">
    <source>
        <dbReference type="Proteomes" id="UP000547674"/>
    </source>
</evidence>
<dbReference type="EMBL" id="JABDJR010000143">
    <property type="protein sequence ID" value="NNF05857.1"/>
    <property type="molecule type" value="Genomic_DNA"/>
</dbReference>
<accession>A0A7Y2H1P4</accession>
<dbReference type="Proteomes" id="UP000547674">
    <property type="component" value="Unassembled WGS sequence"/>
</dbReference>
<evidence type="ECO:0008006" key="3">
    <source>
        <dbReference type="Google" id="ProtNLM"/>
    </source>
</evidence>
<protein>
    <recommendedName>
        <fullName evidence="3">Short-chain dehydrogenase</fullName>
    </recommendedName>
</protein>